<dbReference type="RefSeq" id="WP_237858122.1">
    <property type="nucleotide sequence ID" value="NZ_JAKLTY010000036.1"/>
</dbReference>
<dbReference type="Proteomes" id="UP001139012">
    <property type="component" value="Unassembled WGS sequence"/>
</dbReference>
<sequence>MKIFPRILLTFATPVLLLGAVTAANADGLCGPGCHTSIFGACVVDGWESGARVWNECPVTTRPRPPCGGPDYVWNPRKKACSPRVKDWL</sequence>
<comment type="caution">
    <text evidence="2">The sequence shown here is derived from an EMBL/GenBank/DDBJ whole genome shotgun (WGS) entry which is preliminary data.</text>
</comment>
<accession>A0A9X1UE74</accession>
<dbReference type="Proteomes" id="UP001139054">
    <property type="component" value="Unassembled WGS sequence"/>
</dbReference>
<evidence type="ECO:0000313" key="2">
    <source>
        <dbReference type="EMBL" id="MCG2632114.1"/>
    </source>
</evidence>
<name>A0A9X1UE74_9BRAD</name>
<dbReference type="EMBL" id="JAKLTY010000036">
    <property type="protein sequence ID" value="MCG2632114.1"/>
    <property type="molecule type" value="Genomic_DNA"/>
</dbReference>
<feature type="signal peptide" evidence="1">
    <location>
        <begin position="1"/>
        <end position="26"/>
    </location>
</feature>
<evidence type="ECO:0000313" key="5">
    <source>
        <dbReference type="Proteomes" id="UP001139054"/>
    </source>
</evidence>
<protein>
    <submittedName>
        <fullName evidence="2">Uncharacterized protein</fullName>
    </submittedName>
</protein>
<proteinExistence type="predicted"/>
<reference evidence="2" key="1">
    <citation type="submission" date="2022-01" db="EMBL/GenBank/DDBJ databases">
        <title>Genome sequnece data of strain Bradyrhizobium sp. nov.</title>
        <authorList>
            <person name="Zhang J."/>
        </authorList>
    </citation>
    <scope>NUCLEOTIDE SEQUENCE</scope>
    <source>
        <strain evidence="3">WYCCWR 12774</strain>
        <strain evidence="2">WYCCWR 13023</strain>
    </source>
</reference>
<keyword evidence="1" id="KW-0732">Signal</keyword>
<dbReference type="EMBL" id="JAKLUA010000001">
    <property type="protein sequence ID" value="MCG2666086.1"/>
    <property type="molecule type" value="Genomic_DNA"/>
</dbReference>
<feature type="chain" id="PRO_5040744583" evidence="1">
    <location>
        <begin position="27"/>
        <end position="89"/>
    </location>
</feature>
<evidence type="ECO:0000256" key="1">
    <source>
        <dbReference type="SAM" id="SignalP"/>
    </source>
</evidence>
<gene>
    <name evidence="3" type="ORF">L6637_03955</name>
    <name evidence="2" type="ORF">L6654_36445</name>
</gene>
<evidence type="ECO:0000313" key="3">
    <source>
        <dbReference type="EMBL" id="MCG2666086.1"/>
    </source>
</evidence>
<organism evidence="2 5">
    <name type="scientific">Bradyrhizobium zhengyangense</name>
    <dbReference type="NCBI Taxonomy" id="2911009"/>
    <lineage>
        <taxon>Bacteria</taxon>
        <taxon>Pseudomonadati</taxon>
        <taxon>Pseudomonadota</taxon>
        <taxon>Alphaproteobacteria</taxon>
        <taxon>Hyphomicrobiales</taxon>
        <taxon>Nitrobacteraceae</taxon>
        <taxon>Bradyrhizobium</taxon>
    </lineage>
</organism>
<dbReference type="AlphaFoldDB" id="A0A9X1UE74"/>
<keyword evidence="4" id="KW-1185">Reference proteome</keyword>
<evidence type="ECO:0000313" key="4">
    <source>
        <dbReference type="Proteomes" id="UP001139012"/>
    </source>
</evidence>